<dbReference type="EMBL" id="KV878211">
    <property type="protein sequence ID" value="OJJ36509.1"/>
    <property type="molecule type" value="Genomic_DNA"/>
</dbReference>
<dbReference type="Proteomes" id="UP000184383">
    <property type="component" value="Unassembled WGS sequence"/>
</dbReference>
<dbReference type="PANTHER" id="PTHR14778">
    <property type="entry name" value="KINETOCHORE-ASSOCIATED PROTEIN DSN1 HOMOLOG"/>
    <property type="match status" value="1"/>
</dbReference>
<dbReference type="Pfam" id="PF08202">
    <property type="entry name" value="MIS13"/>
    <property type="match status" value="1"/>
</dbReference>
<feature type="region of interest" description="Disordered" evidence="1">
    <location>
        <begin position="469"/>
        <end position="494"/>
    </location>
</feature>
<dbReference type="STRING" id="1073089.A0A1L9RNI3"/>
<feature type="compositionally biased region" description="Basic and acidic residues" evidence="1">
    <location>
        <begin position="166"/>
        <end position="176"/>
    </location>
</feature>
<dbReference type="PANTHER" id="PTHR14778:SF2">
    <property type="entry name" value="KINETOCHORE-ASSOCIATED PROTEIN DSN1 HOMOLOG"/>
    <property type="match status" value="1"/>
</dbReference>
<feature type="compositionally biased region" description="Basic and acidic residues" evidence="1">
    <location>
        <begin position="187"/>
        <end position="213"/>
    </location>
</feature>
<protein>
    <submittedName>
        <fullName evidence="2">Uncharacterized protein</fullName>
    </submittedName>
</protein>
<dbReference type="OrthoDB" id="3364649at2759"/>
<feature type="region of interest" description="Disordered" evidence="1">
    <location>
        <begin position="1"/>
        <end position="284"/>
    </location>
</feature>
<dbReference type="RefSeq" id="XP_040690185.1">
    <property type="nucleotide sequence ID" value="XM_040827855.1"/>
</dbReference>
<sequence length="591" mass="65669">MTITVLETPKIKTKRREPLKTIDMAATQAQARPAPSAAPGGTGRGRPRRTSSRLSMNQEKEENTKGDEKKRKADYDEDEGFQFKRITSKKLRQSIEAIPEDPQAEPENPPQSSPKRGRPKKQKAEPVAETKTKASEGAVKRPARGTAKAVIAEQDTQPGSARRSTRKSEDLEAGAEKKRKKGRPAKAKPEERNPEERRPERRPEERRSEERNHQQNGEQRNGFKSPEPQQTAKIALPLADTPVIQRNKEMRGAGKSSKGNRRSSLGMRGRRASSLIDSGASNALPHKEVDTADFYKHIASDGLPEPRRMRQLLTWCGTRAVADKPSGSGSEDASARLAARVIQEELLKDFSMNSELSNWFGREDVTPPAVVVKKPNPKNIQNTDKIKELEEQIQRLQRERHSLNAILRPPSIPQIKPPISKQTETPLGDQPPLQPESSTEPTESHALDTKIDRSLLEPSQQAILATLEPEATKHPSTQQQEDSSGPTESLPSITPSAISSRLSRIATGLAPTLDSLAAGVHEIELYRAMSDAVSSRVLRICAERLEERDARNALRRLAIEGGEDSKEPRRVERRREDLGVILGALSRVERR</sequence>
<feature type="compositionally biased region" description="Basic residues" evidence="1">
    <location>
        <begin position="177"/>
        <end position="186"/>
    </location>
</feature>
<feature type="region of interest" description="Disordered" evidence="1">
    <location>
        <begin position="402"/>
        <end position="453"/>
    </location>
</feature>
<evidence type="ECO:0000256" key="1">
    <source>
        <dbReference type="SAM" id="MobiDB-lite"/>
    </source>
</evidence>
<feature type="compositionally biased region" description="Basic and acidic residues" evidence="1">
    <location>
        <begin position="58"/>
        <end position="74"/>
    </location>
</feature>
<dbReference type="GO" id="GO:0007059">
    <property type="term" value="P:chromosome segregation"/>
    <property type="evidence" value="ECO:0007669"/>
    <property type="project" value="InterPro"/>
</dbReference>
<feature type="compositionally biased region" description="Basic and acidic residues" evidence="1">
    <location>
        <begin position="442"/>
        <end position="453"/>
    </location>
</feature>
<dbReference type="AlphaFoldDB" id="A0A1L9RNI3"/>
<dbReference type="VEuPathDB" id="FungiDB:ASPWEDRAFT_107047"/>
<feature type="compositionally biased region" description="Polar residues" evidence="1">
    <location>
        <begin position="474"/>
        <end position="494"/>
    </location>
</feature>
<accession>A0A1L9RNI3</accession>
<evidence type="ECO:0000313" key="2">
    <source>
        <dbReference type="EMBL" id="OJJ36509.1"/>
    </source>
</evidence>
<reference evidence="3" key="1">
    <citation type="journal article" date="2017" name="Genome Biol.">
        <title>Comparative genomics reveals high biological diversity and specific adaptations in the industrially and medically important fungal genus Aspergillus.</title>
        <authorList>
            <person name="de Vries R.P."/>
            <person name="Riley R."/>
            <person name="Wiebenga A."/>
            <person name="Aguilar-Osorio G."/>
            <person name="Amillis S."/>
            <person name="Uchima C.A."/>
            <person name="Anderluh G."/>
            <person name="Asadollahi M."/>
            <person name="Askin M."/>
            <person name="Barry K."/>
            <person name="Battaglia E."/>
            <person name="Bayram O."/>
            <person name="Benocci T."/>
            <person name="Braus-Stromeyer S.A."/>
            <person name="Caldana C."/>
            <person name="Canovas D."/>
            <person name="Cerqueira G.C."/>
            <person name="Chen F."/>
            <person name="Chen W."/>
            <person name="Choi C."/>
            <person name="Clum A."/>
            <person name="Dos Santos R.A."/>
            <person name="Damasio A.R."/>
            <person name="Diallinas G."/>
            <person name="Emri T."/>
            <person name="Fekete E."/>
            <person name="Flipphi M."/>
            <person name="Freyberg S."/>
            <person name="Gallo A."/>
            <person name="Gournas C."/>
            <person name="Habgood R."/>
            <person name="Hainaut M."/>
            <person name="Harispe M.L."/>
            <person name="Henrissat B."/>
            <person name="Hilden K.S."/>
            <person name="Hope R."/>
            <person name="Hossain A."/>
            <person name="Karabika E."/>
            <person name="Karaffa L."/>
            <person name="Karanyi Z."/>
            <person name="Krasevec N."/>
            <person name="Kuo A."/>
            <person name="Kusch H."/>
            <person name="LaButti K."/>
            <person name="Lagendijk E.L."/>
            <person name="Lapidus A."/>
            <person name="Levasseur A."/>
            <person name="Lindquist E."/>
            <person name="Lipzen A."/>
            <person name="Logrieco A.F."/>
            <person name="MacCabe A."/>
            <person name="Maekelae M.R."/>
            <person name="Malavazi I."/>
            <person name="Melin P."/>
            <person name="Meyer V."/>
            <person name="Mielnichuk N."/>
            <person name="Miskei M."/>
            <person name="Molnar A.P."/>
            <person name="Mule G."/>
            <person name="Ngan C.Y."/>
            <person name="Orejas M."/>
            <person name="Orosz E."/>
            <person name="Ouedraogo J.P."/>
            <person name="Overkamp K.M."/>
            <person name="Park H.-S."/>
            <person name="Perrone G."/>
            <person name="Piumi F."/>
            <person name="Punt P.J."/>
            <person name="Ram A.F."/>
            <person name="Ramon A."/>
            <person name="Rauscher S."/>
            <person name="Record E."/>
            <person name="Riano-Pachon D.M."/>
            <person name="Robert V."/>
            <person name="Roehrig J."/>
            <person name="Ruller R."/>
            <person name="Salamov A."/>
            <person name="Salih N.S."/>
            <person name="Samson R.A."/>
            <person name="Sandor E."/>
            <person name="Sanguinetti M."/>
            <person name="Schuetze T."/>
            <person name="Sepcic K."/>
            <person name="Shelest E."/>
            <person name="Sherlock G."/>
            <person name="Sophianopoulou V."/>
            <person name="Squina F.M."/>
            <person name="Sun H."/>
            <person name="Susca A."/>
            <person name="Todd R.B."/>
            <person name="Tsang A."/>
            <person name="Unkles S.E."/>
            <person name="van de Wiele N."/>
            <person name="van Rossen-Uffink D."/>
            <person name="Oliveira J.V."/>
            <person name="Vesth T.C."/>
            <person name="Visser J."/>
            <person name="Yu J.-H."/>
            <person name="Zhou M."/>
            <person name="Andersen M.R."/>
            <person name="Archer D.B."/>
            <person name="Baker S.E."/>
            <person name="Benoit I."/>
            <person name="Brakhage A.A."/>
            <person name="Braus G.H."/>
            <person name="Fischer R."/>
            <person name="Frisvad J.C."/>
            <person name="Goldman G.H."/>
            <person name="Houbraken J."/>
            <person name="Oakley B."/>
            <person name="Pocsi I."/>
            <person name="Scazzocchio C."/>
            <person name="Seiboth B."/>
            <person name="vanKuyk P.A."/>
            <person name="Wortman J."/>
            <person name="Dyer P.S."/>
            <person name="Grigoriev I.V."/>
        </authorList>
    </citation>
    <scope>NUCLEOTIDE SEQUENCE [LARGE SCALE GENOMIC DNA]</scope>
    <source>
        <strain evidence="3">DTO 134E9</strain>
    </source>
</reference>
<organism evidence="2 3">
    <name type="scientific">Aspergillus wentii DTO 134E9</name>
    <dbReference type="NCBI Taxonomy" id="1073089"/>
    <lineage>
        <taxon>Eukaryota</taxon>
        <taxon>Fungi</taxon>
        <taxon>Dikarya</taxon>
        <taxon>Ascomycota</taxon>
        <taxon>Pezizomycotina</taxon>
        <taxon>Eurotiomycetes</taxon>
        <taxon>Eurotiomycetidae</taxon>
        <taxon>Eurotiales</taxon>
        <taxon>Aspergillaceae</taxon>
        <taxon>Aspergillus</taxon>
        <taxon>Aspergillus subgen. Cremei</taxon>
    </lineage>
</organism>
<dbReference type="InterPro" id="IPR013218">
    <property type="entry name" value="Dsn1/Mis13"/>
</dbReference>
<keyword evidence="3" id="KW-1185">Reference proteome</keyword>
<gene>
    <name evidence="2" type="ORF">ASPWEDRAFT_107047</name>
</gene>
<dbReference type="GO" id="GO:0000444">
    <property type="term" value="C:MIS12/MIND type complex"/>
    <property type="evidence" value="ECO:0007669"/>
    <property type="project" value="InterPro"/>
</dbReference>
<feature type="compositionally biased region" description="Basic and acidic residues" evidence="1">
    <location>
        <begin position="122"/>
        <end position="134"/>
    </location>
</feature>
<dbReference type="GO" id="GO:0051301">
    <property type="term" value="P:cell division"/>
    <property type="evidence" value="ECO:0007669"/>
    <property type="project" value="InterPro"/>
</dbReference>
<dbReference type="GeneID" id="63743703"/>
<proteinExistence type="predicted"/>
<name>A0A1L9RNI3_ASPWE</name>
<evidence type="ECO:0000313" key="3">
    <source>
        <dbReference type="Proteomes" id="UP000184383"/>
    </source>
</evidence>
<feature type="compositionally biased region" description="Low complexity" evidence="1">
    <location>
        <begin position="25"/>
        <end position="39"/>
    </location>
</feature>